<evidence type="ECO:0000313" key="3">
    <source>
        <dbReference type="EMBL" id="ELY53967.1"/>
    </source>
</evidence>
<dbReference type="eggNOG" id="arCOG06437">
    <property type="taxonomic scope" value="Archaea"/>
</dbReference>
<reference evidence="3 4" key="1">
    <citation type="journal article" date="2014" name="PLoS Genet.">
        <title>Phylogenetically driven sequencing of extremely halophilic archaea reveals strategies for static and dynamic osmo-response.</title>
        <authorList>
            <person name="Becker E.A."/>
            <person name="Seitzer P.M."/>
            <person name="Tritt A."/>
            <person name="Larsen D."/>
            <person name="Krusor M."/>
            <person name="Yao A.I."/>
            <person name="Wu D."/>
            <person name="Madern D."/>
            <person name="Eisen J.A."/>
            <person name="Darling A.E."/>
            <person name="Facciotti M.T."/>
        </authorList>
    </citation>
    <scope>NUCLEOTIDE SEQUENCE [LARGE SCALE GENOMIC DNA]</scope>
    <source>
        <strain evidence="3 4">JCM 12255</strain>
    </source>
</reference>
<proteinExistence type="predicted"/>
<sequence length="329" mass="34958">MNRRVALCTVLGLVLVAAGVAYGTDEQLVWVWTNPTIGAALLLALVALVLGASKVRGTLDDTADAPAVSWTNADGFAAPAPERSDQSPALSSGSLASVLEEAAERAGDGGDVEDGIEVVRPSLRTALVEALAADGTPRAEVENALESGEWTEDRVAASVLDSSVQPPDRPFRERLRAWLFPERVVRERSRRAVNAVATAANEALPTVPGQSAPRTRPVLQPRLEELNRGADGQLQRAVDPMATARGPQPRRPELGADGAVETDSDGGREGTTTDGTDGIETPAGTDRRERMDFSTTSTRGEGRAEPADRTLEESTESESFRWETGGERR</sequence>
<evidence type="ECO:0000256" key="1">
    <source>
        <dbReference type="SAM" id="MobiDB-lite"/>
    </source>
</evidence>
<dbReference type="OrthoDB" id="307812at2157"/>
<dbReference type="RefSeq" id="WP_007259872.1">
    <property type="nucleotide sequence ID" value="NZ_AOHZ01000061.1"/>
</dbReference>
<protein>
    <submittedName>
        <fullName evidence="3">Uncharacterized protein</fullName>
    </submittedName>
</protein>
<feature type="transmembrane region" description="Helical" evidence="2">
    <location>
        <begin position="31"/>
        <end position="50"/>
    </location>
</feature>
<dbReference type="AlphaFoldDB" id="L9WX22"/>
<name>L9WX22_9EURY</name>
<keyword evidence="2" id="KW-0472">Membrane</keyword>
<dbReference type="EMBL" id="AOHZ01000061">
    <property type="protein sequence ID" value="ELY53967.1"/>
    <property type="molecule type" value="Genomic_DNA"/>
</dbReference>
<dbReference type="PATRIC" id="fig|1227499.3.peg.2666"/>
<keyword evidence="4" id="KW-1185">Reference proteome</keyword>
<gene>
    <name evidence="3" type="ORF">C493_12993</name>
</gene>
<dbReference type="Pfam" id="PF23933">
    <property type="entry name" value="DUF7269"/>
    <property type="match status" value="1"/>
</dbReference>
<evidence type="ECO:0000313" key="4">
    <source>
        <dbReference type="Proteomes" id="UP000011602"/>
    </source>
</evidence>
<comment type="caution">
    <text evidence="3">The sequence shown here is derived from an EMBL/GenBank/DDBJ whole genome shotgun (WGS) entry which is preliminary data.</text>
</comment>
<feature type="compositionally biased region" description="Basic and acidic residues" evidence="1">
    <location>
        <begin position="300"/>
        <end position="329"/>
    </location>
</feature>
<organism evidence="3 4">
    <name type="scientific">Natronolimnohabitans innermongolicus JCM 12255</name>
    <dbReference type="NCBI Taxonomy" id="1227499"/>
    <lineage>
        <taxon>Archaea</taxon>
        <taxon>Methanobacteriati</taxon>
        <taxon>Methanobacteriota</taxon>
        <taxon>Stenosarchaea group</taxon>
        <taxon>Halobacteria</taxon>
        <taxon>Halobacteriales</taxon>
        <taxon>Natrialbaceae</taxon>
        <taxon>Natronolimnohabitans</taxon>
    </lineage>
</organism>
<accession>L9WX22</accession>
<keyword evidence="2" id="KW-0812">Transmembrane</keyword>
<dbReference type="InterPro" id="IPR055693">
    <property type="entry name" value="DUF7269"/>
</dbReference>
<feature type="compositionally biased region" description="Low complexity" evidence="1">
    <location>
        <begin position="270"/>
        <end position="281"/>
    </location>
</feature>
<evidence type="ECO:0000256" key="2">
    <source>
        <dbReference type="SAM" id="Phobius"/>
    </source>
</evidence>
<dbReference type="STRING" id="1227499.C493_12993"/>
<feature type="region of interest" description="Disordered" evidence="1">
    <location>
        <begin position="228"/>
        <end position="329"/>
    </location>
</feature>
<keyword evidence="2" id="KW-1133">Transmembrane helix</keyword>
<dbReference type="Proteomes" id="UP000011602">
    <property type="component" value="Unassembled WGS sequence"/>
</dbReference>